<comment type="caution">
    <text evidence="2">The sequence shown here is derived from an EMBL/GenBank/DDBJ whole genome shotgun (WGS) entry which is preliminary data.</text>
</comment>
<feature type="transmembrane region" description="Helical" evidence="1">
    <location>
        <begin position="27"/>
        <end position="56"/>
    </location>
</feature>
<dbReference type="EMBL" id="SAUZ01000004">
    <property type="protein sequence ID" value="RWR22962.1"/>
    <property type="molecule type" value="Genomic_DNA"/>
</dbReference>
<evidence type="ECO:0000256" key="1">
    <source>
        <dbReference type="SAM" id="Phobius"/>
    </source>
</evidence>
<name>A0A443JR63_9RHOB</name>
<evidence type="ECO:0000313" key="3">
    <source>
        <dbReference type="Proteomes" id="UP000284476"/>
    </source>
</evidence>
<reference evidence="2 3" key="2">
    <citation type="submission" date="2019-01" db="EMBL/GenBank/DDBJ databases">
        <authorList>
            <person name="Li Y."/>
        </authorList>
    </citation>
    <scope>NUCLEOTIDE SEQUENCE [LARGE SCALE GENOMIC DNA]</scope>
    <source>
        <strain evidence="2 3">SK2B-1</strain>
    </source>
</reference>
<dbReference type="Proteomes" id="UP000284476">
    <property type="component" value="Unassembled WGS sequence"/>
</dbReference>
<sequence length="96" mass="10717">MQEKVVRIEQRLQDQARLLLFPVDEGLALLAPAGIGVALQAAIPGIVLGVVSFIVWKRLKGDGGLERLLAMLYWYMPREISPVKSWPDSSVTMWRG</sequence>
<dbReference type="RefSeq" id="WP_128207946.1">
    <property type="nucleotide sequence ID" value="NZ_JBHRSO010000013.1"/>
</dbReference>
<evidence type="ECO:0000313" key="2">
    <source>
        <dbReference type="EMBL" id="RWR22962.1"/>
    </source>
</evidence>
<accession>A0A443JR63</accession>
<protein>
    <submittedName>
        <fullName evidence="2">Type IV conjugative transfer system protein TraL</fullName>
    </submittedName>
</protein>
<dbReference type="NCBIfam" id="TIGR02762">
    <property type="entry name" value="TraL_TIGR"/>
    <property type="match status" value="1"/>
</dbReference>
<keyword evidence="1" id="KW-1133">Transmembrane helix</keyword>
<dbReference type="AlphaFoldDB" id="A0A443JR63"/>
<gene>
    <name evidence="2" type="primary">traL</name>
    <name evidence="2" type="ORF">D2T30_04865</name>
</gene>
<organism evidence="2 3">
    <name type="scientific">Paenirhodobacter populi</name>
    <dbReference type="NCBI Taxonomy" id="2306993"/>
    <lineage>
        <taxon>Bacteria</taxon>
        <taxon>Pseudomonadati</taxon>
        <taxon>Pseudomonadota</taxon>
        <taxon>Alphaproteobacteria</taxon>
        <taxon>Rhodobacterales</taxon>
        <taxon>Rhodobacter group</taxon>
        <taxon>Paenirhodobacter</taxon>
    </lineage>
</organism>
<dbReference type="Pfam" id="PF07178">
    <property type="entry name" value="TraL"/>
    <property type="match status" value="1"/>
</dbReference>
<dbReference type="InterPro" id="IPR009838">
    <property type="entry name" value="T4SS_TraL"/>
</dbReference>
<dbReference type="GO" id="GO:0019867">
    <property type="term" value="C:outer membrane"/>
    <property type="evidence" value="ECO:0007669"/>
    <property type="project" value="InterPro"/>
</dbReference>
<reference evidence="2 3" key="1">
    <citation type="submission" date="2019-01" db="EMBL/GenBank/DDBJ databases">
        <title>Sinorhodobacter populi sp. nov. isolated from the symptomatic bark tissue of Populus euramericana canker.</title>
        <authorList>
            <person name="Xu G."/>
        </authorList>
    </citation>
    <scope>NUCLEOTIDE SEQUENCE [LARGE SCALE GENOMIC DNA]</scope>
    <source>
        <strain evidence="2 3">SK2B-1</strain>
    </source>
</reference>
<keyword evidence="1" id="KW-0472">Membrane</keyword>
<keyword evidence="1" id="KW-0812">Transmembrane</keyword>
<proteinExistence type="predicted"/>